<dbReference type="KEGG" id="bvc:CEP68_02090"/>
<evidence type="ECO:0000256" key="1">
    <source>
        <dbReference type="SAM" id="MobiDB-lite"/>
    </source>
</evidence>
<organism evidence="2 3">
    <name type="scientific">Brevundimonas vesicularis</name>
    <name type="common">Pseudomonas vesicularis</name>
    <dbReference type="NCBI Taxonomy" id="41276"/>
    <lineage>
        <taxon>Bacteria</taxon>
        <taxon>Pseudomonadati</taxon>
        <taxon>Pseudomonadota</taxon>
        <taxon>Alphaproteobacteria</taxon>
        <taxon>Caulobacterales</taxon>
        <taxon>Caulobacteraceae</taxon>
        <taxon>Brevundimonas</taxon>
    </lineage>
</organism>
<dbReference type="Proteomes" id="UP000197050">
    <property type="component" value="Chromosome"/>
</dbReference>
<dbReference type="AlphaFoldDB" id="A0A1Z3U542"/>
<protein>
    <submittedName>
        <fullName evidence="2">Uncharacterized protein</fullName>
    </submittedName>
</protein>
<feature type="region of interest" description="Disordered" evidence="1">
    <location>
        <begin position="73"/>
        <end position="92"/>
    </location>
</feature>
<reference evidence="3" key="1">
    <citation type="submission" date="2017-06" db="EMBL/GenBank/DDBJ databases">
        <title>FDA dAtabase for Regulatory Grade micrObial Sequences (FDA-ARGOS): Supporting development and validation of Infectious Disease Dx tests.</title>
        <authorList>
            <person name="Minogue T."/>
            <person name="Wolcott M."/>
            <person name="Wasieloski L."/>
            <person name="Aguilar W."/>
            <person name="Moore D."/>
            <person name="Tallon L."/>
            <person name="Sadzewicz L."/>
            <person name="Sengamalay N."/>
            <person name="Ott S."/>
            <person name="Godinez A."/>
            <person name="Nagaraj S."/>
            <person name="Nadendla S."/>
            <person name="Geyer C."/>
            <person name="Sichtig H."/>
        </authorList>
    </citation>
    <scope>NUCLEOTIDE SEQUENCE [LARGE SCALE GENOMIC DNA]</scope>
    <source>
        <strain evidence="3">FDAARGOS_289</strain>
    </source>
</reference>
<dbReference type="GeneID" id="34013307"/>
<accession>A0A1Z3U542</accession>
<dbReference type="RefSeq" id="WP_088582200.1">
    <property type="nucleotide sequence ID" value="NZ_CP022048.2"/>
</dbReference>
<proteinExistence type="predicted"/>
<evidence type="ECO:0000313" key="3">
    <source>
        <dbReference type="Proteomes" id="UP000197050"/>
    </source>
</evidence>
<evidence type="ECO:0000313" key="2">
    <source>
        <dbReference type="EMBL" id="ASE38388.1"/>
    </source>
</evidence>
<gene>
    <name evidence="2" type="ORF">CEP68_02090</name>
</gene>
<name>A0A1Z3U542_BREVE</name>
<sequence length="118" mass="13162">MSALAFHAVEAPLRGRFYTGQQAAAAVGLSHERFRKVRLAWTRDRDFPAEINEPGEPVRYLAEAVDRWVERRSRRVHPVAQTPPEARTPDAVRVADLAASGAVRQGRASLRAIRGDLH</sequence>
<dbReference type="EMBL" id="CP022048">
    <property type="protein sequence ID" value="ASE38388.1"/>
    <property type="molecule type" value="Genomic_DNA"/>
</dbReference>